<feature type="transmembrane region" description="Helical" evidence="1">
    <location>
        <begin position="171"/>
        <end position="189"/>
    </location>
</feature>
<dbReference type="Proteomes" id="UP000632377">
    <property type="component" value="Unassembled WGS sequence"/>
</dbReference>
<feature type="transmembrane region" description="Helical" evidence="1">
    <location>
        <begin position="75"/>
        <end position="94"/>
    </location>
</feature>
<name>A0ABS1TBE9_9CLOT</name>
<dbReference type="Pfam" id="PF01841">
    <property type="entry name" value="Transglut_core"/>
    <property type="match status" value="1"/>
</dbReference>
<protein>
    <submittedName>
        <fullName evidence="3">Transglutaminase domain-containing protein</fullName>
    </submittedName>
</protein>
<dbReference type="PANTHER" id="PTHR42736:SF1">
    <property type="entry name" value="PROTEIN-GLUTAMINE GAMMA-GLUTAMYLTRANSFERASE"/>
    <property type="match status" value="1"/>
</dbReference>
<keyword evidence="1" id="KW-1133">Transmembrane helix</keyword>
<feature type="transmembrane region" description="Helical" evidence="1">
    <location>
        <begin position="15"/>
        <end position="33"/>
    </location>
</feature>
<evidence type="ECO:0000313" key="3">
    <source>
        <dbReference type="EMBL" id="MBL4936684.1"/>
    </source>
</evidence>
<dbReference type="InterPro" id="IPR038765">
    <property type="entry name" value="Papain-like_cys_pep_sf"/>
</dbReference>
<proteinExistence type="predicted"/>
<feature type="domain" description="Transglutaminase-like" evidence="2">
    <location>
        <begin position="489"/>
        <end position="562"/>
    </location>
</feature>
<evidence type="ECO:0000259" key="2">
    <source>
        <dbReference type="SMART" id="SM00460"/>
    </source>
</evidence>
<feature type="transmembrane region" description="Helical" evidence="1">
    <location>
        <begin position="118"/>
        <end position="139"/>
    </location>
</feature>
<dbReference type="PANTHER" id="PTHR42736">
    <property type="entry name" value="PROTEIN-GLUTAMINE GAMMA-GLUTAMYLTRANSFERASE"/>
    <property type="match status" value="1"/>
</dbReference>
<organism evidence="3 4">
    <name type="scientific">Clostridium rhizosphaerae</name>
    <dbReference type="NCBI Taxonomy" id="2803861"/>
    <lineage>
        <taxon>Bacteria</taxon>
        <taxon>Bacillati</taxon>
        <taxon>Bacillota</taxon>
        <taxon>Clostridia</taxon>
        <taxon>Eubacteriales</taxon>
        <taxon>Clostridiaceae</taxon>
        <taxon>Clostridium</taxon>
    </lineage>
</organism>
<dbReference type="RefSeq" id="WP_202749445.1">
    <property type="nucleotide sequence ID" value="NZ_JAESWC010000008.1"/>
</dbReference>
<dbReference type="SMART" id="SM00460">
    <property type="entry name" value="TGc"/>
    <property type="match status" value="1"/>
</dbReference>
<keyword evidence="1" id="KW-0812">Transmembrane</keyword>
<dbReference type="InterPro" id="IPR052901">
    <property type="entry name" value="Bact_TGase-like"/>
</dbReference>
<gene>
    <name evidence="3" type="ORF">JK636_13050</name>
</gene>
<feature type="transmembrane region" description="Helical" evidence="1">
    <location>
        <begin position="209"/>
        <end position="228"/>
    </location>
</feature>
<evidence type="ECO:0000256" key="1">
    <source>
        <dbReference type="SAM" id="Phobius"/>
    </source>
</evidence>
<comment type="caution">
    <text evidence="3">The sequence shown here is derived from an EMBL/GenBank/DDBJ whole genome shotgun (WGS) entry which is preliminary data.</text>
</comment>
<reference evidence="3 4" key="1">
    <citation type="submission" date="2021-01" db="EMBL/GenBank/DDBJ databases">
        <title>Genome public.</title>
        <authorList>
            <person name="Liu C."/>
            <person name="Sun Q."/>
        </authorList>
    </citation>
    <scope>NUCLEOTIDE SEQUENCE [LARGE SCALE GENOMIC DNA]</scope>
    <source>
        <strain evidence="3 4">YIM B02515</strain>
    </source>
</reference>
<dbReference type="SUPFAM" id="SSF54001">
    <property type="entry name" value="Cysteine proteinases"/>
    <property type="match status" value="1"/>
</dbReference>
<accession>A0ABS1TBE9</accession>
<feature type="transmembrane region" description="Helical" evidence="1">
    <location>
        <begin position="45"/>
        <end position="63"/>
    </location>
</feature>
<dbReference type="InterPro" id="IPR002931">
    <property type="entry name" value="Transglutaminase-like"/>
</dbReference>
<dbReference type="Gene3D" id="3.10.620.30">
    <property type="match status" value="1"/>
</dbReference>
<sequence length="737" mass="85640">MKKLLENIKIPIKKVFLNYTFEIMLFLFILLMSKVIQEAYLIKDFNYLIITGMFFKGLFLFVLFNRISASASKKLYLITLITIILICIICLSRFEFSNFKVYYKIIQRSFYYSKETYFYIYIPFFAIIIPIFTVLMIYLNKKGLGNILILINVLLMLFLAPSVEFIKMKKFMIFFVVLSMTVYGCNRFINSSERLKKNGIKDSVSKSKIYQYVILTSLFMGIFSYFAIQVFGVKSSVSIIEDYLSVSKNQQIKSINNAYDLAYSGYSNEEGKLGGPIELDYNLAFKVKADDTYYLKGIVKDYYDGFKWTKTGESYERKAEGTNLRYASDNLKKYLKGDIELKSIIVHPEKLVTSTIFSPSFPYKVSLSKGYLGVDGTGSFIVLGNTSINSSYTVSFYESKDNIGLFSNVYKDNISINYDENTNRQYQKYLEVPENISPEVYKLVKSITNNCKNNKEKIESIQSYLTKNYKYSLDVSDVPEGREFVDYFLFTEKKGYCTYFATAETIMCRIAGIPSRYVEGFNMTNKKDLEGIYEVTNDMAHAWTEILLYPDEDLWCIVDSTVGAQREEYKDANPNTARIVTRSNEKGKIHIKGEKNSLSNLEGNSLVKYIIGFISLVIVLVLAFAVYKTIAFIMLKNNILKSNSNTGFYNYVKHRLSFVSENYHEDDMLWIEGIKDERLRKAIKIVVDAAYKEFYGKQTAVNLDKIEIYLFIEKYIKEKQNCFKYYFDKFLRYKPKS</sequence>
<evidence type="ECO:0000313" key="4">
    <source>
        <dbReference type="Proteomes" id="UP000632377"/>
    </source>
</evidence>
<feature type="transmembrane region" description="Helical" evidence="1">
    <location>
        <begin position="146"/>
        <end position="165"/>
    </location>
</feature>
<keyword evidence="1" id="KW-0472">Membrane</keyword>
<dbReference type="EMBL" id="JAESWC010000008">
    <property type="protein sequence ID" value="MBL4936684.1"/>
    <property type="molecule type" value="Genomic_DNA"/>
</dbReference>
<feature type="transmembrane region" description="Helical" evidence="1">
    <location>
        <begin position="606"/>
        <end position="627"/>
    </location>
</feature>
<keyword evidence="4" id="KW-1185">Reference proteome</keyword>